<dbReference type="Proteomes" id="UP000002051">
    <property type="component" value="Unassembled WGS sequence"/>
</dbReference>
<evidence type="ECO:0000313" key="1">
    <source>
        <dbReference type="EMBL" id="KEH40834.1"/>
    </source>
</evidence>
<dbReference type="HOGENOM" id="CLU_3035321_0_0_1"/>
<proteinExistence type="predicted"/>
<dbReference type="EnsemblPlants" id="KEH40834">
    <property type="protein sequence ID" value="KEH40834"/>
    <property type="gene ID" value="MTR_1g036120"/>
</dbReference>
<name>A0A072VFN5_MEDTR</name>
<organism evidence="1 3">
    <name type="scientific">Medicago truncatula</name>
    <name type="common">Barrel medic</name>
    <name type="synonym">Medicago tribuloides</name>
    <dbReference type="NCBI Taxonomy" id="3880"/>
    <lineage>
        <taxon>Eukaryota</taxon>
        <taxon>Viridiplantae</taxon>
        <taxon>Streptophyta</taxon>
        <taxon>Embryophyta</taxon>
        <taxon>Tracheophyta</taxon>
        <taxon>Spermatophyta</taxon>
        <taxon>Magnoliopsida</taxon>
        <taxon>eudicotyledons</taxon>
        <taxon>Gunneridae</taxon>
        <taxon>Pentapetalae</taxon>
        <taxon>rosids</taxon>
        <taxon>fabids</taxon>
        <taxon>Fabales</taxon>
        <taxon>Fabaceae</taxon>
        <taxon>Papilionoideae</taxon>
        <taxon>50 kb inversion clade</taxon>
        <taxon>NPAAA clade</taxon>
        <taxon>Hologalegina</taxon>
        <taxon>IRL clade</taxon>
        <taxon>Trifolieae</taxon>
        <taxon>Medicago</taxon>
    </lineage>
</organism>
<accession>A0A072VFN5</accession>
<evidence type="ECO:0000313" key="2">
    <source>
        <dbReference type="EnsemblPlants" id="KEH40834"/>
    </source>
</evidence>
<reference evidence="2" key="3">
    <citation type="submission" date="2015-04" db="UniProtKB">
        <authorList>
            <consortium name="EnsemblPlants"/>
        </authorList>
    </citation>
    <scope>IDENTIFICATION</scope>
    <source>
        <strain evidence="2">cv. Jemalong A17</strain>
    </source>
</reference>
<reference evidence="1 3" key="2">
    <citation type="journal article" date="2014" name="BMC Genomics">
        <title>An improved genome release (version Mt4.0) for the model legume Medicago truncatula.</title>
        <authorList>
            <person name="Tang H."/>
            <person name="Krishnakumar V."/>
            <person name="Bidwell S."/>
            <person name="Rosen B."/>
            <person name="Chan A."/>
            <person name="Zhou S."/>
            <person name="Gentzbittel L."/>
            <person name="Childs K.L."/>
            <person name="Yandell M."/>
            <person name="Gundlach H."/>
            <person name="Mayer K.F."/>
            <person name="Schwartz D.C."/>
            <person name="Town C.D."/>
        </authorList>
    </citation>
    <scope>GENOME REANNOTATION</scope>
    <source>
        <strain evidence="1">A17</strain>
        <strain evidence="2 3">cv. Jemalong A17</strain>
    </source>
</reference>
<evidence type="ECO:0000313" key="3">
    <source>
        <dbReference type="Proteomes" id="UP000002051"/>
    </source>
</evidence>
<gene>
    <name evidence="1" type="ordered locus">MTR_1g036120</name>
</gene>
<sequence>MSYGLVLFIMQPMNLMTVNSCLLVELLSYSSPCGIDIWELLLYTQKMRCTGTPVS</sequence>
<reference evidence="1 3" key="1">
    <citation type="journal article" date="2011" name="Nature">
        <title>The Medicago genome provides insight into the evolution of rhizobial symbioses.</title>
        <authorList>
            <person name="Young N.D."/>
            <person name="Debelle F."/>
            <person name="Oldroyd G.E."/>
            <person name="Geurts R."/>
            <person name="Cannon S.B."/>
            <person name="Udvardi M.K."/>
            <person name="Benedito V.A."/>
            <person name="Mayer K.F."/>
            <person name="Gouzy J."/>
            <person name="Schoof H."/>
            <person name="Van de Peer Y."/>
            <person name="Proost S."/>
            <person name="Cook D.R."/>
            <person name="Meyers B.C."/>
            <person name="Spannagl M."/>
            <person name="Cheung F."/>
            <person name="De Mita S."/>
            <person name="Krishnakumar V."/>
            <person name="Gundlach H."/>
            <person name="Zhou S."/>
            <person name="Mudge J."/>
            <person name="Bharti A.K."/>
            <person name="Murray J.D."/>
            <person name="Naoumkina M.A."/>
            <person name="Rosen B."/>
            <person name="Silverstein K.A."/>
            <person name="Tang H."/>
            <person name="Rombauts S."/>
            <person name="Zhao P.X."/>
            <person name="Zhou P."/>
            <person name="Barbe V."/>
            <person name="Bardou P."/>
            <person name="Bechner M."/>
            <person name="Bellec A."/>
            <person name="Berger A."/>
            <person name="Berges H."/>
            <person name="Bidwell S."/>
            <person name="Bisseling T."/>
            <person name="Choisne N."/>
            <person name="Couloux A."/>
            <person name="Denny R."/>
            <person name="Deshpande S."/>
            <person name="Dai X."/>
            <person name="Doyle J.J."/>
            <person name="Dudez A.M."/>
            <person name="Farmer A.D."/>
            <person name="Fouteau S."/>
            <person name="Franken C."/>
            <person name="Gibelin C."/>
            <person name="Gish J."/>
            <person name="Goldstein S."/>
            <person name="Gonzalez A.J."/>
            <person name="Green P.J."/>
            <person name="Hallab A."/>
            <person name="Hartog M."/>
            <person name="Hua A."/>
            <person name="Humphray S.J."/>
            <person name="Jeong D.H."/>
            <person name="Jing Y."/>
            <person name="Jocker A."/>
            <person name="Kenton S.M."/>
            <person name="Kim D.J."/>
            <person name="Klee K."/>
            <person name="Lai H."/>
            <person name="Lang C."/>
            <person name="Lin S."/>
            <person name="Macmil S.L."/>
            <person name="Magdelenat G."/>
            <person name="Matthews L."/>
            <person name="McCorrison J."/>
            <person name="Monaghan E.L."/>
            <person name="Mun J.H."/>
            <person name="Najar F.Z."/>
            <person name="Nicholson C."/>
            <person name="Noirot C."/>
            <person name="O'Bleness M."/>
            <person name="Paule C.R."/>
            <person name="Poulain J."/>
            <person name="Prion F."/>
            <person name="Qin B."/>
            <person name="Qu C."/>
            <person name="Retzel E.F."/>
            <person name="Riddle C."/>
            <person name="Sallet E."/>
            <person name="Samain S."/>
            <person name="Samson N."/>
            <person name="Sanders I."/>
            <person name="Saurat O."/>
            <person name="Scarpelli C."/>
            <person name="Schiex T."/>
            <person name="Segurens B."/>
            <person name="Severin A.J."/>
            <person name="Sherrier D.J."/>
            <person name="Shi R."/>
            <person name="Sims S."/>
            <person name="Singer S.R."/>
            <person name="Sinharoy S."/>
            <person name="Sterck L."/>
            <person name="Viollet A."/>
            <person name="Wang B.B."/>
            <person name="Wang K."/>
            <person name="Wang M."/>
            <person name="Wang X."/>
            <person name="Warfsmann J."/>
            <person name="Weissenbach J."/>
            <person name="White D.D."/>
            <person name="White J.D."/>
            <person name="Wiley G.B."/>
            <person name="Wincker P."/>
            <person name="Xing Y."/>
            <person name="Yang L."/>
            <person name="Yao Z."/>
            <person name="Ying F."/>
            <person name="Zhai J."/>
            <person name="Zhou L."/>
            <person name="Zuber A."/>
            <person name="Denarie J."/>
            <person name="Dixon R.A."/>
            <person name="May G.D."/>
            <person name="Schwartz D.C."/>
            <person name="Rogers J."/>
            <person name="Quetier F."/>
            <person name="Town C.D."/>
            <person name="Roe B.A."/>
        </authorList>
    </citation>
    <scope>NUCLEOTIDE SEQUENCE [LARGE SCALE GENOMIC DNA]</scope>
    <source>
        <strain evidence="1">A17</strain>
        <strain evidence="2 3">cv. Jemalong A17</strain>
    </source>
</reference>
<dbReference type="AlphaFoldDB" id="A0A072VFN5"/>
<protein>
    <submittedName>
        <fullName evidence="1 2">Uncharacterized protein</fullName>
    </submittedName>
</protein>
<dbReference type="EMBL" id="CM001217">
    <property type="protein sequence ID" value="KEH40834.1"/>
    <property type="molecule type" value="Genomic_DNA"/>
</dbReference>
<keyword evidence="3" id="KW-1185">Reference proteome</keyword>